<keyword evidence="3" id="KW-1185">Reference proteome</keyword>
<dbReference type="NCBIfam" id="TIGR03086">
    <property type="entry name" value="TIGR03086 family metal-binding protein"/>
    <property type="match status" value="1"/>
</dbReference>
<dbReference type="SUPFAM" id="SSF109854">
    <property type="entry name" value="DinB/YfiT-like putative metalloenzymes"/>
    <property type="match status" value="1"/>
</dbReference>
<dbReference type="NCBIfam" id="TIGR03083">
    <property type="entry name" value="maleylpyruvate isomerase family mycothiol-dependent enzyme"/>
    <property type="match status" value="1"/>
</dbReference>
<dbReference type="GO" id="GO:0046872">
    <property type="term" value="F:metal ion binding"/>
    <property type="evidence" value="ECO:0007669"/>
    <property type="project" value="InterPro"/>
</dbReference>
<dbReference type="Proteomes" id="UP000199025">
    <property type="component" value="Unassembled WGS sequence"/>
</dbReference>
<dbReference type="InterPro" id="IPR017520">
    <property type="entry name" value="CHP03086"/>
</dbReference>
<feature type="domain" description="Mycothiol-dependent maleylpyruvate isomerase metal-binding" evidence="1">
    <location>
        <begin position="6"/>
        <end position="121"/>
    </location>
</feature>
<reference evidence="2 3" key="1">
    <citation type="submission" date="2016-10" db="EMBL/GenBank/DDBJ databases">
        <authorList>
            <person name="de Groot N.N."/>
        </authorList>
    </citation>
    <scope>NUCLEOTIDE SEQUENCE [LARGE SCALE GENOMIC DNA]</scope>
    <source>
        <strain evidence="2 3">DSM 44468</strain>
    </source>
</reference>
<evidence type="ECO:0000313" key="2">
    <source>
        <dbReference type="EMBL" id="SFJ64399.1"/>
    </source>
</evidence>
<protein>
    <submittedName>
        <fullName evidence="2">TIGR03086 family protein</fullName>
    </submittedName>
</protein>
<proteinExistence type="predicted"/>
<name>A0A1I3T2J2_9PSEU</name>
<evidence type="ECO:0000313" key="3">
    <source>
        <dbReference type="Proteomes" id="UP000199025"/>
    </source>
</evidence>
<dbReference type="InterPro" id="IPR017517">
    <property type="entry name" value="Maleyloyr_isom"/>
</dbReference>
<accession>A0A1I3T2J2</accession>
<gene>
    <name evidence="2" type="ORF">SAMN05421835_10775</name>
</gene>
<dbReference type="EMBL" id="FORP01000007">
    <property type="protein sequence ID" value="SFJ64399.1"/>
    <property type="molecule type" value="Genomic_DNA"/>
</dbReference>
<organism evidence="2 3">
    <name type="scientific">Amycolatopsis sacchari</name>
    <dbReference type="NCBI Taxonomy" id="115433"/>
    <lineage>
        <taxon>Bacteria</taxon>
        <taxon>Bacillati</taxon>
        <taxon>Actinomycetota</taxon>
        <taxon>Actinomycetes</taxon>
        <taxon>Pseudonocardiales</taxon>
        <taxon>Pseudonocardiaceae</taxon>
        <taxon>Amycolatopsis</taxon>
    </lineage>
</organism>
<dbReference type="Gene3D" id="1.20.120.450">
    <property type="entry name" value="dinb family like domain"/>
    <property type="match status" value="1"/>
</dbReference>
<evidence type="ECO:0000259" key="1">
    <source>
        <dbReference type="Pfam" id="PF11716"/>
    </source>
</evidence>
<dbReference type="RefSeq" id="WP_091507263.1">
    <property type="nucleotide sequence ID" value="NZ_CBDRCA010000001.1"/>
</dbReference>
<dbReference type="OrthoDB" id="5185819at2"/>
<dbReference type="InterPro" id="IPR034660">
    <property type="entry name" value="DinB/YfiT-like"/>
</dbReference>
<dbReference type="InterPro" id="IPR024344">
    <property type="entry name" value="MDMPI_metal-binding"/>
</dbReference>
<sequence>MSEISTAAAALATVVRGIRPEQLTGPTPCTEFDVRALLGHLAHWAPSLAGAGRKQTVEPSEVDDDDPRNVLLDRVSDIVAAWDTPGSHEGSTHMGGPTEMPAALVADMVLGELVVHGWDLARATGQPFELPEDLLKRLHDGVLAHAAQAREMGVYGPEVPVPASASTLDRILGLTGRNPDWGS</sequence>
<dbReference type="Pfam" id="PF11716">
    <property type="entry name" value="MDMPI_N"/>
    <property type="match status" value="1"/>
</dbReference>
<dbReference type="AlphaFoldDB" id="A0A1I3T2J2"/>
<dbReference type="STRING" id="115433.SAMN05421835_10775"/>